<evidence type="ECO:0000259" key="6">
    <source>
        <dbReference type="PROSITE" id="PS50600"/>
    </source>
</evidence>
<comment type="caution">
    <text evidence="7">The sequence shown here is derived from an EMBL/GenBank/DDBJ whole genome shotgun (WGS) entry which is preliminary data.</text>
</comment>
<feature type="compositionally biased region" description="Polar residues" evidence="5">
    <location>
        <begin position="170"/>
        <end position="191"/>
    </location>
</feature>
<feature type="compositionally biased region" description="Low complexity" evidence="5">
    <location>
        <begin position="315"/>
        <end position="325"/>
    </location>
</feature>
<feature type="compositionally biased region" description="Low complexity" evidence="5">
    <location>
        <begin position="97"/>
        <end position="107"/>
    </location>
</feature>
<dbReference type="InterPro" id="IPR038765">
    <property type="entry name" value="Papain-like_cys_pep_sf"/>
</dbReference>
<protein>
    <recommendedName>
        <fullName evidence="6">Ubiquitin-like protease family profile domain-containing protein</fullName>
    </recommendedName>
</protein>
<keyword evidence="2" id="KW-0645">Protease</keyword>
<dbReference type="GO" id="GO:0005634">
    <property type="term" value="C:nucleus"/>
    <property type="evidence" value="ECO:0007669"/>
    <property type="project" value="TreeGrafter"/>
</dbReference>
<feature type="domain" description="Ubiquitin-like protease family profile" evidence="6">
    <location>
        <begin position="410"/>
        <end position="590"/>
    </location>
</feature>
<sequence length="624" mass="71035">MSSRKRPASEPLSPSRSPKQPRLSLEIIDSNRPKPRKIVGRWYAMAKDFGELIRDTIAAITTSTPNNLSYFVFLSYHFQVTILSSPEPSTPSLVDETNTSSSPTSSSFVATPRQTPTAQRAPDVNYTSTSRQDSGLLIQSTPIRGTEVRTWTPQDPILDEDTFPIFQNAKFSTPNVQPGRSSSSDQWTTLKDPSPKNIYKNDVTSGMGTLQLQDPCDPPIRGSEQSNSSSFPSDPKLGTQNSNKLAKRGHQRPIKRREHIYAKVHKAYVLRDRLELREELTQKLYQRKREQGYGSTLLDFKGWLHYKKALQDLTVSPSPSSPSVSFEPRSGARKDETHEEFLQRALDNPKPPVPNVPAMDEINKRKQARQEAINRLLRPPPLPSSLSPDEEKQVSALLHQRGVISKFAREQVSDQDISRLRPGQWLNDEIINFYGAMILARSEGSKENPASLGKGKAKMKTPLNVHYFSSFFWTKLTQEGYDKGRLAKWTKKIDIFSKDAIIMPVNHGNAHWTAAVINFRQKRFESYDSMNMAKSKVFQVLRSYVNAEHMNKKNKPFNFDGWEDWAPATTPQQENGYDCGVFTCQFLETVSRGEDCFNFSQGDMHYLRKRMIWEIGNAKLYYSR</sequence>
<dbReference type="EMBL" id="NHYD01001635">
    <property type="protein sequence ID" value="PPQ90446.1"/>
    <property type="molecule type" value="Genomic_DNA"/>
</dbReference>
<accession>A0A409XI67</accession>
<dbReference type="STRING" id="93625.A0A409XI67"/>
<dbReference type="GO" id="GO:0006508">
    <property type="term" value="P:proteolysis"/>
    <property type="evidence" value="ECO:0007669"/>
    <property type="project" value="UniProtKB-KW"/>
</dbReference>
<dbReference type="Proteomes" id="UP000283269">
    <property type="component" value="Unassembled WGS sequence"/>
</dbReference>
<reference evidence="7 8" key="1">
    <citation type="journal article" date="2018" name="Evol. Lett.">
        <title>Horizontal gene cluster transfer increased hallucinogenic mushroom diversity.</title>
        <authorList>
            <person name="Reynolds H.T."/>
            <person name="Vijayakumar V."/>
            <person name="Gluck-Thaler E."/>
            <person name="Korotkin H.B."/>
            <person name="Matheny P.B."/>
            <person name="Slot J.C."/>
        </authorList>
    </citation>
    <scope>NUCLEOTIDE SEQUENCE [LARGE SCALE GENOMIC DNA]</scope>
    <source>
        <strain evidence="7 8">2631</strain>
    </source>
</reference>
<evidence type="ECO:0000313" key="8">
    <source>
        <dbReference type="Proteomes" id="UP000283269"/>
    </source>
</evidence>
<name>A0A409XI67_PSICY</name>
<feature type="compositionally biased region" description="Polar residues" evidence="5">
    <location>
        <begin position="125"/>
        <end position="134"/>
    </location>
</feature>
<feature type="compositionally biased region" description="Polar residues" evidence="5">
    <location>
        <begin position="202"/>
        <end position="212"/>
    </location>
</feature>
<feature type="compositionally biased region" description="Polar residues" evidence="5">
    <location>
        <begin position="87"/>
        <end position="96"/>
    </location>
</feature>
<organism evidence="7 8">
    <name type="scientific">Psilocybe cyanescens</name>
    <dbReference type="NCBI Taxonomy" id="93625"/>
    <lineage>
        <taxon>Eukaryota</taxon>
        <taxon>Fungi</taxon>
        <taxon>Dikarya</taxon>
        <taxon>Basidiomycota</taxon>
        <taxon>Agaricomycotina</taxon>
        <taxon>Agaricomycetes</taxon>
        <taxon>Agaricomycetidae</taxon>
        <taxon>Agaricales</taxon>
        <taxon>Agaricineae</taxon>
        <taxon>Strophariaceae</taxon>
        <taxon>Psilocybe</taxon>
    </lineage>
</organism>
<proteinExistence type="inferred from homology"/>
<dbReference type="InterPro" id="IPR003653">
    <property type="entry name" value="Peptidase_C48_C"/>
</dbReference>
<dbReference type="PANTHER" id="PTHR12606">
    <property type="entry name" value="SENTRIN/SUMO-SPECIFIC PROTEASE"/>
    <property type="match status" value="1"/>
</dbReference>
<dbReference type="PANTHER" id="PTHR12606:SF141">
    <property type="entry name" value="GH15225P-RELATED"/>
    <property type="match status" value="1"/>
</dbReference>
<feature type="compositionally biased region" description="Polar residues" evidence="5">
    <location>
        <begin position="108"/>
        <end position="118"/>
    </location>
</feature>
<dbReference type="FunFam" id="3.40.395.10:FF:000001">
    <property type="entry name" value="Sentrin-specific protease 1"/>
    <property type="match status" value="1"/>
</dbReference>
<dbReference type="GO" id="GO:0016929">
    <property type="term" value="F:deSUMOylase activity"/>
    <property type="evidence" value="ECO:0007669"/>
    <property type="project" value="TreeGrafter"/>
</dbReference>
<dbReference type="GO" id="GO:0060255">
    <property type="term" value="P:regulation of macromolecule metabolic process"/>
    <property type="evidence" value="ECO:0007669"/>
    <property type="project" value="UniProtKB-ARBA"/>
</dbReference>
<evidence type="ECO:0000256" key="4">
    <source>
        <dbReference type="ARBA" id="ARBA00022807"/>
    </source>
</evidence>
<keyword evidence="4" id="KW-0788">Thiol protease</keyword>
<dbReference type="GO" id="GO:0016926">
    <property type="term" value="P:protein desumoylation"/>
    <property type="evidence" value="ECO:0007669"/>
    <property type="project" value="TreeGrafter"/>
</dbReference>
<dbReference type="SUPFAM" id="SSF54001">
    <property type="entry name" value="Cysteine proteinases"/>
    <property type="match status" value="1"/>
</dbReference>
<evidence type="ECO:0000256" key="1">
    <source>
        <dbReference type="ARBA" id="ARBA00005234"/>
    </source>
</evidence>
<evidence type="ECO:0000313" key="7">
    <source>
        <dbReference type="EMBL" id="PPQ90446.1"/>
    </source>
</evidence>
<evidence type="ECO:0000256" key="2">
    <source>
        <dbReference type="ARBA" id="ARBA00022670"/>
    </source>
</evidence>
<evidence type="ECO:0000256" key="5">
    <source>
        <dbReference type="SAM" id="MobiDB-lite"/>
    </source>
</evidence>
<keyword evidence="3" id="KW-0378">Hydrolase</keyword>
<comment type="similarity">
    <text evidence="1">Belongs to the peptidase C48 family.</text>
</comment>
<dbReference type="AlphaFoldDB" id="A0A409XI67"/>
<feature type="region of interest" description="Disordered" evidence="5">
    <location>
        <begin position="314"/>
        <end position="340"/>
    </location>
</feature>
<evidence type="ECO:0000256" key="3">
    <source>
        <dbReference type="ARBA" id="ARBA00022801"/>
    </source>
</evidence>
<keyword evidence="8" id="KW-1185">Reference proteome</keyword>
<dbReference type="Pfam" id="PF02902">
    <property type="entry name" value="Peptidase_C48"/>
    <property type="match status" value="1"/>
</dbReference>
<dbReference type="GO" id="GO:0080090">
    <property type="term" value="P:regulation of primary metabolic process"/>
    <property type="evidence" value="ECO:0007669"/>
    <property type="project" value="UniProtKB-ARBA"/>
</dbReference>
<gene>
    <name evidence="7" type="ORF">CVT25_014964</name>
</gene>
<dbReference type="Gene3D" id="3.40.395.10">
    <property type="entry name" value="Adenoviral Proteinase, Chain A"/>
    <property type="match status" value="1"/>
</dbReference>
<feature type="compositionally biased region" description="Basic and acidic residues" evidence="5">
    <location>
        <begin position="330"/>
        <end position="340"/>
    </location>
</feature>
<feature type="region of interest" description="Disordered" evidence="5">
    <location>
        <begin position="1"/>
        <end position="29"/>
    </location>
</feature>
<dbReference type="PROSITE" id="PS50600">
    <property type="entry name" value="ULP_PROTEASE"/>
    <property type="match status" value="1"/>
</dbReference>
<feature type="region of interest" description="Disordered" evidence="5">
    <location>
        <begin position="170"/>
        <end position="258"/>
    </location>
</feature>
<feature type="region of interest" description="Disordered" evidence="5">
    <location>
        <begin position="87"/>
        <end position="134"/>
    </location>
</feature>
<dbReference type="OrthoDB" id="1939479at2759"/>
<feature type="compositionally biased region" description="Basic residues" evidence="5">
    <location>
        <begin position="245"/>
        <end position="258"/>
    </location>
</feature>
<dbReference type="InParanoid" id="A0A409XI67"/>
<feature type="compositionally biased region" description="Polar residues" evidence="5">
    <location>
        <begin position="223"/>
        <end position="244"/>
    </location>
</feature>